<name>A0AAE8FXJ9_STRSA</name>
<sequence length="227" mass="25812">MKKRTLFSLFSLVAALFLLSACSLFLPQRSNRPAQSSETRKLEKKDSSNKSKSFDSKKSETKESSSSSSSEHQEDGKEQEKTTDGLPEDADHAKKDKIYATGDAKVYYQSYESGGFEAQIPEFKGYTQEKVKSIFGEPEKVSTDLASEYETFQNKELENLKRLVQEQKINTEQARAFLAGVVDISQASRLQNTYTVYSYKNEQISIIFSQEGELLYVTPDPDYLYFK</sequence>
<feature type="compositionally biased region" description="Basic and acidic residues" evidence="1">
    <location>
        <begin position="38"/>
        <end position="63"/>
    </location>
</feature>
<evidence type="ECO:0000256" key="1">
    <source>
        <dbReference type="SAM" id="MobiDB-lite"/>
    </source>
</evidence>
<evidence type="ECO:0000313" key="4">
    <source>
        <dbReference type="Proteomes" id="UP000272846"/>
    </source>
</evidence>
<dbReference type="AlphaFoldDB" id="A0AAE8FXJ9"/>
<dbReference type="Proteomes" id="UP000272846">
    <property type="component" value="Unassembled WGS sequence"/>
</dbReference>
<evidence type="ECO:0008006" key="5">
    <source>
        <dbReference type="Google" id="ProtNLM"/>
    </source>
</evidence>
<feature type="signal peptide" evidence="2">
    <location>
        <begin position="1"/>
        <end position="20"/>
    </location>
</feature>
<accession>A0AAE8FXJ9</accession>
<proteinExistence type="predicted"/>
<organism evidence="3 4">
    <name type="scientific">Streptococcus sanguinis</name>
    <dbReference type="NCBI Taxonomy" id="1305"/>
    <lineage>
        <taxon>Bacteria</taxon>
        <taxon>Bacillati</taxon>
        <taxon>Bacillota</taxon>
        <taxon>Bacilli</taxon>
        <taxon>Lactobacillales</taxon>
        <taxon>Streptococcaceae</taxon>
        <taxon>Streptococcus</taxon>
    </lineage>
</organism>
<dbReference type="InterPro" id="IPR032542">
    <property type="entry name" value="DUF4947"/>
</dbReference>
<dbReference type="RefSeq" id="WP_125434451.1">
    <property type="nucleotide sequence ID" value="NZ_CAXTGR010000005.1"/>
</dbReference>
<evidence type="ECO:0000313" key="3">
    <source>
        <dbReference type="EMBL" id="RSI07146.1"/>
    </source>
</evidence>
<dbReference type="PROSITE" id="PS51257">
    <property type="entry name" value="PROKAR_LIPOPROTEIN"/>
    <property type="match status" value="1"/>
</dbReference>
<evidence type="ECO:0000256" key="2">
    <source>
        <dbReference type="SAM" id="SignalP"/>
    </source>
</evidence>
<reference evidence="3 4" key="1">
    <citation type="submission" date="2018-11" db="EMBL/GenBank/DDBJ databases">
        <title>Species Designations Belie Phenotypic and Genotypic Heterogeneity in Oral Streptococci.</title>
        <authorList>
            <person name="Velsko I."/>
        </authorList>
    </citation>
    <scope>NUCLEOTIDE SEQUENCE [LARGE SCALE GENOMIC DNA]</scope>
    <source>
        <strain evidence="3 4">KLC04</strain>
    </source>
</reference>
<dbReference type="Pfam" id="PF16305">
    <property type="entry name" value="DUF4947"/>
    <property type="match status" value="1"/>
</dbReference>
<keyword evidence="2" id="KW-0732">Signal</keyword>
<feature type="region of interest" description="Disordered" evidence="1">
    <location>
        <begin position="29"/>
        <end position="95"/>
    </location>
</feature>
<feature type="compositionally biased region" description="Basic and acidic residues" evidence="1">
    <location>
        <begin position="71"/>
        <end position="95"/>
    </location>
</feature>
<gene>
    <name evidence="3" type="ORF">D8888_09920</name>
</gene>
<feature type="chain" id="PRO_5042178036" description="DUF4947 domain-containing protein" evidence="2">
    <location>
        <begin position="21"/>
        <end position="227"/>
    </location>
</feature>
<comment type="caution">
    <text evidence="3">The sequence shown here is derived from an EMBL/GenBank/DDBJ whole genome shotgun (WGS) entry which is preliminary data.</text>
</comment>
<protein>
    <recommendedName>
        <fullName evidence="5">DUF4947 domain-containing protein</fullName>
    </recommendedName>
</protein>
<dbReference type="EMBL" id="RJMK01000006">
    <property type="protein sequence ID" value="RSI07146.1"/>
    <property type="molecule type" value="Genomic_DNA"/>
</dbReference>